<keyword evidence="3" id="KW-1185">Reference proteome</keyword>
<dbReference type="AlphaFoldDB" id="A0AAV2R2W1"/>
<organism evidence="2 3">
    <name type="scientific">Meganyctiphanes norvegica</name>
    <name type="common">Northern krill</name>
    <name type="synonym">Thysanopoda norvegica</name>
    <dbReference type="NCBI Taxonomy" id="48144"/>
    <lineage>
        <taxon>Eukaryota</taxon>
        <taxon>Metazoa</taxon>
        <taxon>Ecdysozoa</taxon>
        <taxon>Arthropoda</taxon>
        <taxon>Crustacea</taxon>
        <taxon>Multicrustacea</taxon>
        <taxon>Malacostraca</taxon>
        <taxon>Eumalacostraca</taxon>
        <taxon>Eucarida</taxon>
        <taxon>Euphausiacea</taxon>
        <taxon>Euphausiidae</taxon>
        <taxon>Meganyctiphanes</taxon>
    </lineage>
</organism>
<evidence type="ECO:0000256" key="1">
    <source>
        <dbReference type="SAM" id="MobiDB-lite"/>
    </source>
</evidence>
<dbReference type="GO" id="GO:0008408">
    <property type="term" value="F:3'-5' exonuclease activity"/>
    <property type="evidence" value="ECO:0007669"/>
    <property type="project" value="InterPro"/>
</dbReference>
<feature type="compositionally biased region" description="Low complexity" evidence="1">
    <location>
        <begin position="120"/>
        <end position="131"/>
    </location>
</feature>
<dbReference type="EMBL" id="CAXKWB010014369">
    <property type="protein sequence ID" value="CAL4110343.1"/>
    <property type="molecule type" value="Genomic_DNA"/>
</dbReference>
<evidence type="ECO:0000313" key="3">
    <source>
        <dbReference type="Proteomes" id="UP001497623"/>
    </source>
</evidence>
<evidence type="ECO:0000313" key="2">
    <source>
        <dbReference type="EMBL" id="CAL4110343.1"/>
    </source>
</evidence>
<name>A0AAV2R2W1_MEGNR</name>
<feature type="non-terminal residue" evidence="2">
    <location>
        <position position="169"/>
    </location>
</feature>
<dbReference type="GO" id="GO:0008409">
    <property type="term" value="F:5'-3' exonuclease activity"/>
    <property type="evidence" value="ECO:0007669"/>
    <property type="project" value="InterPro"/>
</dbReference>
<dbReference type="InterPro" id="IPR038838">
    <property type="entry name" value="TRIR"/>
</dbReference>
<protein>
    <submittedName>
        <fullName evidence="2">Uncharacterized protein</fullName>
    </submittedName>
</protein>
<gene>
    <name evidence="2" type="ORF">MNOR_LOCUS19388</name>
</gene>
<feature type="region of interest" description="Disordered" evidence="1">
    <location>
        <begin position="72"/>
        <end position="142"/>
    </location>
</feature>
<reference evidence="2 3" key="1">
    <citation type="submission" date="2024-05" db="EMBL/GenBank/DDBJ databases">
        <authorList>
            <person name="Wallberg A."/>
        </authorList>
    </citation>
    <scope>NUCLEOTIDE SEQUENCE [LARGE SCALE GENOMIC DNA]</scope>
</reference>
<comment type="caution">
    <text evidence="2">The sequence shown here is derived from an EMBL/GenBank/DDBJ whole genome shotgun (WGS) entry which is preliminary data.</text>
</comment>
<accession>A0AAV2R2W1</accession>
<sequence>MGSMDVKDLFAPGNLTMDNGSLRQDVTETAMGPNPGYQVADIFVSVLRFRKLTESPLVRTGVVAVYQKCDVTSGVSSKSASTIPQPKKPPLSFVGKRRGGRILATGMVKKPRKETDNNKSENSSNSSSNSNSGGGSGKTDAWSQYMNEVKKYREQSCEEEDKRRPLIKL</sequence>
<feature type="compositionally biased region" description="Polar residues" evidence="1">
    <location>
        <begin position="73"/>
        <end position="84"/>
    </location>
</feature>
<dbReference type="PANTHER" id="PTHR34753:SF1">
    <property type="entry name" value="TELOMERASE RNA COMPONENT INTERACTING RNASE"/>
    <property type="match status" value="1"/>
</dbReference>
<dbReference type="PANTHER" id="PTHR34753">
    <property type="entry name" value="TELOMERASE RNA COMPONENT INTERACTING RNASE"/>
    <property type="match status" value="1"/>
</dbReference>
<dbReference type="Proteomes" id="UP001497623">
    <property type="component" value="Unassembled WGS sequence"/>
</dbReference>
<proteinExistence type="predicted"/>